<keyword evidence="4 6" id="KW-0378">Hydrolase</keyword>
<dbReference type="AlphaFoldDB" id="A0A0U5FW26"/>
<proteinExistence type="inferred from homology"/>
<dbReference type="EMBL" id="CDMC01000004">
    <property type="protein sequence ID" value="CEL03691.1"/>
    <property type="molecule type" value="Genomic_DNA"/>
</dbReference>
<dbReference type="InterPro" id="IPR017853">
    <property type="entry name" value="GH"/>
</dbReference>
<evidence type="ECO:0000256" key="2">
    <source>
        <dbReference type="ARBA" id="ARBA00010687"/>
    </source>
</evidence>
<feature type="chain" id="PRO_5006773385" description="Arabinogalactan endo-beta-1,4-galactanase" evidence="6">
    <location>
        <begin position="23"/>
        <end position="365"/>
    </location>
</feature>
<accession>A0A0U5FW26</accession>
<comment type="catalytic activity">
    <reaction evidence="1 6">
        <text>The enzyme specifically hydrolyzes (1-&gt;4)-beta-D-galactosidic linkages in type I arabinogalactans.</text>
        <dbReference type="EC" id="3.2.1.89"/>
    </reaction>
</comment>
<protein>
    <recommendedName>
        <fullName evidence="3 6">Arabinogalactan endo-beta-1,4-galactanase</fullName>
        <ecNumber evidence="3 6">3.2.1.89</ecNumber>
    </recommendedName>
</protein>
<evidence type="ECO:0000256" key="3">
    <source>
        <dbReference type="ARBA" id="ARBA00012556"/>
    </source>
</evidence>
<evidence type="ECO:0000256" key="5">
    <source>
        <dbReference type="ARBA" id="ARBA00023295"/>
    </source>
</evidence>
<evidence type="ECO:0000256" key="1">
    <source>
        <dbReference type="ARBA" id="ARBA00001695"/>
    </source>
</evidence>
<dbReference type="Proteomes" id="UP000054771">
    <property type="component" value="Unassembled WGS sequence"/>
</dbReference>
<dbReference type="OMA" id="GLNYWEP"/>
<sequence length="365" mass="40228">MNIAYGALIGTIVSLMAPKSLASSVCTVTGRASPLLYVGVDWSSVLVEERDYGVVYKDSQSVEKPLEQILVEAGVNMVRQRVWTVDGDYGIQYNLQLARRATDAGLMFGLNLHYSDTWTNPGQQDIPTGWPTEIDALETQLYAYTSEVCETFAAENLYPETITIGNEIPSGMLWPTGSYENPENLARLLHTAARAVRESSLGGHTKVVTHLAHGYDAELQHWFYDLVLNTGHLSLDDWDVIAVSFYPFWGEGATMDALTASLTSLATQYQKEVQVVETNWPTQCSNPTTPFPADQLDIPLSPAGQAEYLQRLASTLRSIPGATGLNYWEPAWIHNAVLGSPCESNVLFDPNGQAYDSLSIFDTLY</sequence>
<dbReference type="Pfam" id="PF07745">
    <property type="entry name" value="Glyco_hydro_53"/>
    <property type="match status" value="1"/>
</dbReference>
<feature type="signal peptide" evidence="6">
    <location>
        <begin position="1"/>
        <end position="22"/>
    </location>
</feature>
<dbReference type="PANTHER" id="PTHR34983:SF1">
    <property type="entry name" value="ARABINOGALACTAN ENDO-BETA-1,4-GALACTANASE A"/>
    <property type="match status" value="1"/>
</dbReference>
<dbReference type="EC" id="3.2.1.89" evidence="3 6"/>
<comment type="similarity">
    <text evidence="2 6">Belongs to the glycosyl hydrolase 53 family.</text>
</comment>
<keyword evidence="8" id="KW-1185">Reference proteome</keyword>
<reference evidence="8" key="1">
    <citation type="journal article" date="2016" name="Genome Announc.">
        <title>Draft genome sequences of fungus Aspergillus calidoustus.</title>
        <authorList>
            <person name="Horn F."/>
            <person name="Linde J."/>
            <person name="Mattern D.J."/>
            <person name="Walther G."/>
            <person name="Guthke R."/>
            <person name="Scherlach K."/>
            <person name="Martin K."/>
            <person name="Brakhage A.A."/>
            <person name="Petzke L."/>
            <person name="Valiante V."/>
        </authorList>
    </citation>
    <scope>NUCLEOTIDE SEQUENCE [LARGE SCALE GENOMIC DNA]</scope>
    <source>
        <strain evidence="8">SF006504</strain>
    </source>
</reference>
<evidence type="ECO:0000313" key="7">
    <source>
        <dbReference type="EMBL" id="CEL03691.1"/>
    </source>
</evidence>
<dbReference type="GO" id="GO:0031218">
    <property type="term" value="F:arabinogalactan endo-1,4-beta-galactosidase activity"/>
    <property type="evidence" value="ECO:0007669"/>
    <property type="project" value="UniProtKB-EC"/>
</dbReference>
<dbReference type="InterPro" id="IPR011683">
    <property type="entry name" value="Glyco_hydro_53"/>
</dbReference>
<dbReference type="SUPFAM" id="SSF51445">
    <property type="entry name" value="(Trans)glycosidases"/>
    <property type="match status" value="1"/>
</dbReference>
<dbReference type="GO" id="GO:0015926">
    <property type="term" value="F:glucosidase activity"/>
    <property type="evidence" value="ECO:0007669"/>
    <property type="project" value="InterPro"/>
</dbReference>
<dbReference type="PANTHER" id="PTHR34983">
    <property type="entry name" value="ARABINOGALACTAN ENDO-BETA-1,4-GALACTANASE A"/>
    <property type="match status" value="1"/>
</dbReference>
<dbReference type="Gene3D" id="3.20.20.80">
    <property type="entry name" value="Glycosidases"/>
    <property type="match status" value="1"/>
</dbReference>
<dbReference type="OrthoDB" id="110914at2759"/>
<evidence type="ECO:0000313" key="8">
    <source>
        <dbReference type="Proteomes" id="UP000054771"/>
    </source>
</evidence>
<gene>
    <name evidence="7" type="ORF">ASPCAL04837</name>
</gene>
<keyword evidence="5 6" id="KW-0326">Glycosidase</keyword>
<organism evidence="7 8">
    <name type="scientific">Aspergillus calidoustus</name>
    <dbReference type="NCBI Taxonomy" id="454130"/>
    <lineage>
        <taxon>Eukaryota</taxon>
        <taxon>Fungi</taxon>
        <taxon>Dikarya</taxon>
        <taxon>Ascomycota</taxon>
        <taxon>Pezizomycotina</taxon>
        <taxon>Eurotiomycetes</taxon>
        <taxon>Eurotiomycetidae</taxon>
        <taxon>Eurotiales</taxon>
        <taxon>Aspergillaceae</taxon>
        <taxon>Aspergillus</taxon>
        <taxon>Aspergillus subgen. Nidulantes</taxon>
    </lineage>
</organism>
<dbReference type="STRING" id="454130.A0A0U5FW26"/>
<dbReference type="GO" id="GO:0045490">
    <property type="term" value="P:pectin catabolic process"/>
    <property type="evidence" value="ECO:0007669"/>
    <property type="project" value="TreeGrafter"/>
</dbReference>
<name>A0A0U5FW26_ASPCI</name>
<evidence type="ECO:0000256" key="4">
    <source>
        <dbReference type="ARBA" id="ARBA00022801"/>
    </source>
</evidence>
<keyword evidence="6" id="KW-0732">Signal</keyword>
<evidence type="ECO:0000256" key="6">
    <source>
        <dbReference type="RuleBase" id="RU361192"/>
    </source>
</evidence>